<name>A0A497XPP0_9PROT</name>
<dbReference type="InterPro" id="IPR010743">
    <property type="entry name" value="Methionine_synth_MetW"/>
</dbReference>
<evidence type="ECO:0000313" key="1">
    <source>
        <dbReference type="EMBL" id="RLJ68119.1"/>
    </source>
</evidence>
<dbReference type="SUPFAM" id="SSF53335">
    <property type="entry name" value="S-adenosyl-L-methionine-dependent methyltransferases"/>
    <property type="match status" value="1"/>
</dbReference>
<reference evidence="1 2" key="1">
    <citation type="submission" date="2018-10" db="EMBL/GenBank/DDBJ databases">
        <title>Genomic Encyclopedia of Type Strains, Phase IV (KMG-IV): sequencing the most valuable type-strain genomes for metagenomic binning, comparative biology and taxonomic classification.</title>
        <authorList>
            <person name="Goeker M."/>
        </authorList>
    </citation>
    <scope>NUCLEOTIDE SEQUENCE [LARGE SCALE GENOMIC DNA]</scope>
    <source>
        <strain evidence="1 2">DSM 26916</strain>
    </source>
</reference>
<dbReference type="CDD" id="cd02440">
    <property type="entry name" value="AdoMet_MTases"/>
    <property type="match status" value="1"/>
</dbReference>
<organism evidence="1 2">
    <name type="scientific">Sulfurisoma sediminicola</name>
    <dbReference type="NCBI Taxonomy" id="1381557"/>
    <lineage>
        <taxon>Bacteria</taxon>
        <taxon>Pseudomonadati</taxon>
        <taxon>Pseudomonadota</taxon>
        <taxon>Betaproteobacteria</taxon>
        <taxon>Nitrosomonadales</taxon>
        <taxon>Sterolibacteriaceae</taxon>
        <taxon>Sulfurisoma</taxon>
    </lineage>
</organism>
<dbReference type="RefSeq" id="WP_207855670.1">
    <property type="nucleotide sequence ID" value="NZ_BHVV01000001.1"/>
</dbReference>
<proteinExistence type="predicted"/>
<dbReference type="NCBIfam" id="TIGR02081">
    <property type="entry name" value="metW"/>
    <property type="match status" value="1"/>
</dbReference>
<protein>
    <submittedName>
        <fullName evidence="1">Methionine biosynthesis protein MetW</fullName>
    </submittedName>
</protein>
<dbReference type="InterPro" id="IPR029063">
    <property type="entry name" value="SAM-dependent_MTases_sf"/>
</dbReference>
<sequence>MTENAIALGRPDFDVISGWVQPNERVLDLGCGDGSLLKLLIATRGVRGWGIEIDNAGVLKAIGNGINVIQSDLEVGLSGFENGEFDHVVLSRTLQTVRHTQRIIEEMLRVGREAVVSFPNFAYWKNRMAVMAGRMPVSEDLPYQWFDTPNIRFFTIADFDALCAAMRIVVRERMVLDDKGNTVKDEQNFLGSLAVYRLARA</sequence>
<keyword evidence="2" id="KW-1185">Reference proteome</keyword>
<evidence type="ECO:0000313" key="2">
    <source>
        <dbReference type="Proteomes" id="UP000268908"/>
    </source>
</evidence>
<dbReference type="Proteomes" id="UP000268908">
    <property type="component" value="Unassembled WGS sequence"/>
</dbReference>
<comment type="caution">
    <text evidence="1">The sequence shown here is derived from an EMBL/GenBank/DDBJ whole genome shotgun (WGS) entry which is preliminary data.</text>
</comment>
<dbReference type="Gene3D" id="3.40.50.150">
    <property type="entry name" value="Vaccinia Virus protein VP39"/>
    <property type="match status" value="1"/>
</dbReference>
<accession>A0A497XPP0</accession>
<dbReference type="AlphaFoldDB" id="A0A497XPP0"/>
<gene>
    <name evidence="1" type="ORF">DFR35_0673</name>
</gene>
<dbReference type="Pfam" id="PF07021">
    <property type="entry name" value="MetW"/>
    <property type="match status" value="1"/>
</dbReference>
<dbReference type="EMBL" id="RCCI01000004">
    <property type="protein sequence ID" value="RLJ68119.1"/>
    <property type="molecule type" value="Genomic_DNA"/>
</dbReference>